<keyword evidence="7" id="KW-0325">Glycoprotein</keyword>
<dbReference type="InterPro" id="IPR037045">
    <property type="entry name" value="S8pro/Inhibitor_I9_sf"/>
</dbReference>
<dbReference type="Pfam" id="PF17766">
    <property type="entry name" value="fn3_6"/>
    <property type="match status" value="1"/>
</dbReference>
<dbReference type="PROSITE" id="PS00136">
    <property type="entry name" value="SUBTILASE_ASP"/>
    <property type="match status" value="1"/>
</dbReference>
<dbReference type="Gene3D" id="3.50.30.30">
    <property type="match status" value="1"/>
</dbReference>
<dbReference type="InterPro" id="IPR045051">
    <property type="entry name" value="SBT"/>
</dbReference>
<evidence type="ECO:0000256" key="9">
    <source>
        <dbReference type="PROSITE-ProRule" id="PRU01240"/>
    </source>
</evidence>
<evidence type="ECO:0000256" key="3">
    <source>
        <dbReference type="ARBA" id="ARBA00022670"/>
    </source>
</evidence>
<dbReference type="Gene3D" id="3.30.70.80">
    <property type="entry name" value="Peptidase S8 propeptide/proteinase inhibitor I9"/>
    <property type="match status" value="1"/>
</dbReference>
<evidence type="ECO:0000259" key="11">
    <source>
        <dbReference type="Pfam" id="PF00082"/>
    </source>
</evidence>
<dbReference type="InterPro" id="IPR015500">
    <property type="entry name" value="Peptidase_S8_subtilisin-rel"/>
</dbReference>
<protein>
    <submittedName>
        <fullName evidence="15">Uncharacterized protein</fullName>
    </submittedName>
</protein>
<dbReference type="FunFam" id="3.50.30.30:FF:000005">
    <property type="entry name" value="subtilisin-like protease SBT1.5"/>
    <property type="match status" value="1"/>
</dbReference>
<feature type="chain" id="PRO_5042119281" evidence="10">
    <location>
        <begin position="23"/>
        <end position="742"/>
    </location>
</feature>
<comment type="subcellular location">
    <subcellularLocation>
        <location evidence="1">Secreted</location>
    </subcellularLocation>
</comment>
<dbReference type="InterPro" id="IPR003137">
    <property type="entry name" value="PA_domain"/>
</dbReference>
<sequence>MGILSFLSAFCILNLHSLAILANDYPKKSSLETYIVHVEAPDGQSFTQSEDLDIWYQSFLSTATSSSGEGPEIVYSYHFVFKGFAARLSPDDVKALEKKEGFISAHPEEKYSLHTTHSPNFLKLNQNMGFWKDSNYGKGVIIGVIDTGIFPDHPSFSDEGMPPPPAKWKGKCEFNYTACNNKLIGARYFSFGDTAPLDNDGHGTHTASTAAGNFVKGANVFGNANGTAAGIAPLAHLAIYKVCSPLCLESSILAAMDTAIQDGVDVLSLSLGRLNINFYDNSIAIGAFSAMERGILVSCSAGNEGPSNFSLMNAAPWILTVGASTIDRNIRATALLENNEKFHGQSTFQPNDFPSTLLPLVYPAMLNASDFSLRYCSPLSLNNTDIRGKIVLCDFGGKVASISKGIAVKNVGGAAMILVNSEEYANMTLSETHVVPTTHVSYADGLKIKTYINSSSSPKATILFEGTIIGDDHAPVVAAFSSRGPGLGSRGILKPDILGPGVNILAAWPVSVENNMNTKLTFNIISGTSMSCPHLSGVAALLKSAHPDWSPAAIKSAIMTTADVVNLAREPIEDEQFLPAKIFATGAGHVNPSRASDPGLVYDIKPKDYIPYLCGLNYTDQQVGIILRHRVDCSKESSIPEEQLNYPAFALTFTLLSPSQTYTRTLTNVGEPKSSYSLEIVPPPGIEVRVEPKKLNFSELNQKISYQVTFNRLSSAANNTVVQGFLRWTSHKHSVMSPIAVS</sequence>
<evidence type="ECO:0000259" key="13">
    <source>
        <dbReference type="Pfam" id="PF05922"/>
    </source>
</evidence>
<evidence type="ECO:0000256" key="6">
    <source>
        <dbReference type="ARBA" id="ARBA00022825"/>
    </source>
</evidence>
<feature type="active site" description="Charge relay system" evidence="8 9">
    <location>
        <position position="529"/>
    </location>
</feature>
<dbReference type="InterPro" id="IPR041469">
    <property type="entry name" value="Subtilisin-like_FN3"/>
</dbReference>
<dbReference type="GO" id="GO:0005576">
    <property type="term" value="C:extracellular region"/>
    <property type="evidence" value="ECO:0007669"/>
    <property type="project" value="UniProtKB-SubCell"/>
</dbReference>
<dbReference type="InterPro" id="IPR000209">
    <property type="entry name" value="Peptidase_S8/S53_dom"/>
</dbReference>
<dbReference type="InterPro" id="IPR034197">
    <property type="entry name" value="Peptidases_S8_3"/>
</dbReference>
<comment type="similarity">
    <text evidence="2 9">Belongs to the peptidase S8 family.</text>
</comment>
<dbReference type="PRINTS" id="PR00723">
    <property type="entry name" value="SUBTILISIN"/>
</dbReference>
<feature type="signal peptide" evidence="10">
    <location>
        <begin position="1"/>
        <end position="22"/>
    </location>
</feature>
<evidence type="ECO:0000256" key="2">
    <source>
        <dbReference type="ARBA" id="ARBA00011073"/>
    </source>
</evidence>
<dbReference type="Proteomes" id="UP000834106">
    <property type="component" value="Chromosome 9"/>
</dbReference>
<keyword evidence="6 9" id="KW-0720">Serine protease</keyword>
<dbReference type="InterPro" id="IPR010259">
    <property type="entry name" value="S8pro/Inhibitor_I9"/>
</dbReference>
<feature type="domain" description="Inhibitor I9" evidence="13">
    <location>
        <begin position="33"/>
        <end position="114"/>
    </location>
</feature>
<dbReference type="PANTHER" id="PTHR10795">
    <property type="entry name" value="PROPROTEIN CONVERTASE SUBTILISIN/KEXIN"/>
    <property type="match status" value="1"/>
</dbReference>
<keyword evidence="3 9" id="KW-0645">Protease</keyword>
<gene>
    <name evidence="15" type="ORF">FPE_LOCUS16120</name>
</gene>
<evidence type="ECO:0000256" key="1">
    <source>
        <dbReference type="ARBA" id="ARBA00004613"/>
    </source>
</evidence>
<dbReference type="InterPro" id="IPR023827">
    <property type="entry name" value="Peptidase_S8_Asp-AS"/>
</dbReference>
<dbReference type="SUPFAM" id="SSF52743">
    <property type="entry name" value="Subtilisin-like"/>
    <property type="match status" value="1"/>
</dbReference>
<feature type="domain" description="Peptidase S8/S53" evidence="11">
    <location>
        <begin position="137"/>
        <end position="563"/>
    </location>
</feature>
<dbReference type="Pfam" id="PF02225">
    <property type="entry name" value="PA"/>
    <property type="match status" value="1"/>
</dbReference>
<evidence type="ECO:0000256" key="4">
    <source>
        <dbReference type="ARBA" id="ARBA00022729"/>
    </source>
</evidence>
<dbReference type="CDD" id="cd04852">
    <property type="entry name" value="Peptidases_S8_3"/>
    <property type="match status" value="1"/>
</dbReference>
<proteinExistence type="inferred from homology"/>
<feature type="active site" description="Charge relay system" evidence="8 9">
    <location>
        <position position="202"/>
    </location>
</feature>
<feature type="domain" description="PA" evidence="12">
    <location>
        <begin position="359"/>
        <end position="448"/>
    </location>
</feature>
<dbReference type="AlphaFoldDB" id="A0AAD1ZK43"/>
<evidence type="ECO:0000256" key="5">
    <source>
        <dbReference type="ARBA" id="ARBA00022801"/>
    </source>
</evidence>
<feature type="domain" description="Subtilisin-like protease fibronectin type-III" evidence="14">
    <location>
        <begin position="643"/>
        <end position="741"/>
    </location>
</feature>
<evidence type="ECO:0000256" key="10">
    <source>
        <dbReference type="SAM" id="SignalP"/>
    </source>
</evidence>
<dbReference type="PROSITE" id="PS51892">
    <property type="entry name" value="SUBTILASE"/>
    <property type="match status" value="1"/>
</dbReference>
<dbReference type="EMBL" id="OU503044">
    <property type="protein sequence ID" value="CAI9768690.1"/>
    <property type="molecule type" value="Genomic_DNA"/>
</dbReference>
<dbReference type="FunFam" id="3.40.50.200:FF:000006">
    <property type="entry name" value="Subtilisin-like protease SBT1.5"/>
    <property type="match status" value="1"/>
</dbReference>
<evidence type="ECO:0000259" key="14">
    <source>
        <dbReference type="Pfam" id="PF17766"/>
    </source>
</evidence>
<dbReference type="InterPro" id="IPR036852">
    <property type="entry name" value="Peptidase_S8/S53_dom_sf"/>
</dbReference>
<dbReference type="GO" id="GO:0004252">
    <property type="term" value="F:serine-type endopeptidase activity"/>
    <property type="evidence" value="ECO:0007669"/>
    <property type="project" value="UniProtKB-UniRule"/>
</dbReference>
<evidence type="ECO:0000313" key="15">
    <source>
        <dbReference type="EMBL" id="CAI9768690.1"/>
    </source>
</evidence>
<keyword evidence="16" id="KW-1185">Reference proteome</keyword>
<dbReference type="CDD" id="cd02120">
    <property type="entry name" value="PA_subtilisin_like"/>
    <property type="match status" value="1"/>
</dbReference>
<evidence type="ECO:0000256" key="7">
    <source>
        <dbReference type="ARBA" id="ARBA00023180"/>
    </source>
</evidence>
<dbReference type="Pfam" id="PF00082">
    <property type="entry name" value="Peptidase_S8"/>
    <property type="match status" value="1"/>
</dbReference>
<name>A0AAD1ZK43_9LAMI</name>
<organism evidence="15 16">
    <name type="scientific">Fraxinus pennsylvanica</name>
    <dbReference type="NCBI Taxonomy" id="56036"/>
    <lineage>
        <taxon>Eukaryota</taxon>
        <taxon>Viridiplantae</taxon>
        <taxon>Streptophyta</taxon>
        <taxon>Embryophyta</taxon>
        <taxon>Tracheophyta</taxon>
        <taxon>Spermatophyta</taxon>
        <taxon>Magnoliopsida</taxon>
        <taxon>eudicotyledons</taxon>
        <taxon>Gunneridae</taxon>
        <taxon>Pentapetalae</taxon>
        <taxon>asterids</taxon>
        <taxon>lamiids</taxon>
        <taxon>Lamiales</taxon>
        <taxon>Oleaceae</taxon>
        <taxon>Oleeae</taxon>
        <taxon>Fraxinus</taxon>
    </lineage>
</organism>
<dbReference type="GO" id="GO:0006508">
    <property type="term" value="P:proteolysis"/>
    <property type="evidence" value="ECO:0007669"/>
    <property type="project" value="UniProtKB-KW"/>
</dbReference>
<dbReference type="Gene3D" id="2.60.40.2310">
    <property type="match status" value="1"/>
</dbReference>
<feature type="active site" description="Charge relay system" evidence="8 9">
    <location>
        <position position="146"/>
    </location>
</feature>
<keyword evidence="5 9" id="KW-0378">Hydrolase</keyword>
<evidence type="ECO:0000259" key="12">
    <source>
        <dbReference type="Pfam" id="PF02225"/>
    </source>
</evidence>
<dbReference type="Gene3D" id="3.40.50.200">
    <property type="entry name" value="Peptidase S8/S53 domain"/>
    <property type="match status" value="1"/>
</dbReference>
<keyword evidence="4 10" id="KW-0732">Signal</keyword>
<reference evidence="15" key="1">
    <citation type="submission" date="2023-05" db="EMBL/GenBank/DDBJ databases">
        <authorList>
            <person name="Huff M."/>
        </authorList>
    </citation>
    <scope>NUCLEOTIDE SEQUENCE</scope>
</reference>
<evidence type="ECO:0000313" key="16">
    <source>
        <dbReference type="Proteomes" id="UP000834106"/>
    </source>
</evidence>
<evidence type="ECO:0000256" key="8">
    <source>
        <dbReference type="PIRSR" id="PIRSR615500-1"/>
    </source>
</evidence>
<accession>A0AAD1ZK43</accession>
<dbReference type="Pfam" id="PF05922">
    <property type="entry name" value="Inhibitor_I9"/>
    <property type="match status" value="1"/>
</dbReference>